<dbReference type="EMBL" id="CAJFCJ010000003">
    <property type="protein sequence ID" value="CAD5113339.1"/>
    <property type="molecule type" value="Genomic_DNA"/>
</dbReference>
<dbReference type="Pfam" id="PF00615">
    <property type="entry name" value="RGS"/>
    <property type="match status" value="1"/>
</dbReference>
<dbReference type="OrthoDB" id="196547at2759"/>
<dbReference type="GO" id="GO:0007165">
    <property type="term" value="P:signal transduction"/>
    <property type="evidence" value="ECO:0007669"/>
    <property type="project" value="InterPro"/>
</dbReference>
<dbReference type="PRINTS" id="PR01301">
    <property type="entry name" value="RGSPROTEIN"/>
</dbReference>
<dbReference type="SMART" id="SM00315">
    <property type="entry name" value="RGS"/>
    <property type="match status" value="1"/>
</dbReference>
<proteinExistence type="predicted"/>
<evidence type="ECO:0000256" key="1">
    <source>
        <dbReference type="ARBA" id="ARBA00022468"/>
    </source>
</evidence>
<evidence type="ECO:0000313" key="4">
    <source>
        <dbReference type="EMBL" id="CAD5113339.1"/>
    </source>
</evidence>
<accession>A0A7I8VBU3</accession>
<dbReference type="GO" id="GO:0005096">
    <property type="term" value="F:GTPase activator activity"/>
    <property type="evidence" value="ECO:0007669"/>
    <property type="project" value="UniProtKB-KW"/>
</dbReference>
<evidence type="ECO:0000313" key="5">
    <source>
        <dbReference type="Proteomes" id="UP000549394"/>
    </source>
</evidence>
<gene>
    <name evidence="4" type="ORF">DGYR_LOCUS2349</name>
</gene>
<dbReference type="InterPro" id="IPR003116">
    <property type="entry name" value="RBD_dom"/>
</dbReference>
<dbReference type="Gene3D" id="1.10.196.10">
    <property type="match status" value="1"/>
</dbReference>
<protein>
    <submittedName>
        <fullName evidence="4">DgyrCDS2516</fullName>
    </submittedName>
</protein>
<feature type="domain" description="RBD" evidence="3">
    <location>
        <begin position="366"/>
        <end position="438"/>
    </location>
</feature>
<feature type="domain" description="RGS" evidence="2">
    <location>
        <begin position="98"/>
        <end position="216"/>
    </location>
</feature>
<dbReference type="InterPro" id="IPR016137">
    <property type="entry name" value="RGS"/>
</dbReference>
<dbReference type="InterPro" id="IPR044926">
    <property type="entry name" value="RGS_subdomain_2"/>
</dbReference>
<dbReference type="PROSITE" id="PS50132">
    <property type="entry name" value="RGS"/>
    <property type="match status" value="1"/>
</dbReference>
<dbReference type="PANTHER" id="PTHR45945:SF3">
    <property type="entry name" value="REGULATOR OF G-PROTEIN SIGNALING LOCO"/>
    <property type="match status" value="1"/>
</dbReference>
<sequence length="646" mass="74131">MSVVDWFSLTIRRPKHKQEWLTDLHRLPNFISHKDDFSKSLKIDRLKHKSQKSVLTPEEEVKTVRLAHTQNQADNRGKLRSPLHRKPSIGRIAGWAVSFDRLLEDVEGLNTFTKFLEKEYSDENIIFWKRCQEYNQLSDPNQRKLLAEEIFDNHLASGASLMVNIDCVAKKITEDGMKGEELSPNLFRSAQKQIYCLMKQDSYPRFLKSEMYRKSVVKDMEDRKLEKKDLETLKNRGESPASRKRTLLPWTKTRRSEFKLDKIEISDPRNPKPLSVPTTPVDGPGMALDNLEKNYFRLRIGQQTTVRETDKDVSLYKVVCNYCQRQGSDHQMSAFEAFEVGVDVPLNPNDPCRNFTSKEIKIEERVTFSIYLMDGRAYGVRGKMEKSIRDFLKPILPKFKLKLTDLLIHTINATPHQLIDHDKPLSVLNRKKVLLRTTQEFSDFKIPTCHDMEVEIVLKELRSGELDKAPEFDEFGVLILRETTIIRRISSKKHPERRNSIGGSNVDGEKNSFNKFSSSVRNVFTSKSRKSSKPPVAPPKKITADCSFFETLTTAQSNTYDDQRGPIKCDTMTIPDFLLHSTPLKKTGSETFLADTTNEFSTPITDGLPKFSCDSGISFDIRSFSRSISGNTGALTLEDLDNTLKD</sequence>
<comment type="caution">
    <text evidence="4">The sequence shown here is derived from an EMBL/GenBank/DDBJ whole genome shotgun (WGS) entry which is preliminary data.</text>
</comment>
<dbReference type="InterPro" id="IPR036305">
    <property type="entry name" value="RGS_sf"/>
</dbReference>
<keyword evidence="1" id="KW-0343">GTPase activation</keyword>
<dbReference type="SUPFAM" id="SSF48097">
    <property type="entry name" value="Regulator of G-protein signaling, RGS"/>
    <property type="match status" value="1"/>
</dbReference>
<dbReference type="Proteomes" id="UP000549394">
    <property type="component" value="Unassembled WGS sequence"/>
</dbReference>
<evidence type="ECO:0000259" key="2">
    <source>
        <dbReference type="PROSITE" id="PS50132"/>
    </source>
</evidence>
<evidence type="ECO:0000259" key="3">
    <source>
        <dbReference type="PROSITE" id="PS50898"/>
    </source>
</evidence>
<reference evidence="4 5" key="1">
    <citation type="submission" date="2020-08" db="EMBL/GenBank/DDBJ databases">
        <authorList>
            <person name="Hejnol A."/>
        </authorList>
    </citation>
    <scope>NUCLEOTIDE SEQUENCE [LARGE SCALE GENOMIC DNA]</scope>
</reference>
<dbReference type="GO" id="GO:0005634">
    <property type="term" value="C:nucleus"/>
    <property type="evidence" value="ECO:0007669"/>
    <property type="project" value="TreeGrafter"/>
</dbReference>
<dbReference type="PANTHER" id="PTHR45945">
    <property type="entry name" value="REGULATOR OF G-PROTEIN SIGNALING LOCO"/>
    <property type="match status" value="1"/>
</dbReference>
<dbReference type="GO" id="GO:0005737">
    <property type="term" value="C:cytoplasm"/>
    <property type="evidence" value="ECO:0007669"/>
    <property type="project" value="TreeGrafter"/>
</dbReference>
<dbReference type="SUPFAM" id="SSF54236">
    <property type="entry name" value="Ubiquitin-like"/>
    <property type="match status" value="1"/>
</dbReference>
<dbReference type="AlphaFoldDB" id="A0A7I8VBU3"/>
<dbReference type="Gene3D" id="1.10.167.10">
    <property type="entry name" value="Regulator of G-protein Signalling 4, domain 2"/>
    <property type="match status" value="1"/>
</dbReference>
<keyword evidence="5" id="KW-1185">Reference proteome</keyword>
<dbReference type="PROSITE" id="PS50898">
    <property type="entry name" value="RBD"/>
    <property type="match status" value="1"/>
</dbReference>
<dbReference type="InterPro" id="IPR029071">
    <property type="entry name" value="Ubiquitin-like_domsf"/>
</dbReference>
<organism evidence="4 5">
    <name type="scientific">Dimorphilus gyrociliatus</name>
    <dbReference type="NCBI Taxonomy" id="2664684"/>
    <lineage>
        <taxon>Eukaryota</taxon>
        <taxon>Metazoa</taxon>
        <taxon>Spiralia</taxon>
        <taxon>Lophotrochozoa</taxon>
        <taxon>Annelida</taxon>
        <taxon>Polychaeta</taxon>
        <taxon>Polychaeta incertae sedis</taxon>
        <taxon>Dinophilidae</taxon>
        <taxon>Dimorphilus</taxon>
    </lineage>
</organism>
<dbReference type="GO" id="GO:0008277">
    <property type="term" value="P:regulation of G protein-coupled receptor signaling pathway"/>
    <property type="evidence" value="ECO:0007669"/>
    <property type="project" value="TreeGrafter"/>
</dbReference>
<name>A0A7I8VBU3_9ANNE</name>
<dbReference type="InterPro" id="IPR024066">
    <property type="entry name" value="RGS_subdom1/3"/>
</dbReference>
<dbReference type="GO" id="GO:0005886">
    <property type="term" value="C:plasma membrane"/>
    <property type="evidence" value="ECO:0007669"/>
    <property type="project" value="TreeGrafter"/>
</dbReference>
<dbReference type="InterPro" id="IPR046995">
    <property type="entry name" value="RGS10/12/14-like"/>
</dbReference>
<dbReference type="Gene3D" id="3.10.20.90">
    <property type="entry name" value="Phosphatidylinositol 3-kinase Catalytic Subunit, Chain A, domain 1"/>
    <property type="match status" value="1"/>
</dbReference>